<dbReference type="Gene3D" id="3.40.30.10">
    <property type="entry name" value="Glutaredoxin"/>
    <property type="match status" value="1"/>
</dbReference>
<protein>
    <recommendedName>
        <fullName evidence="7">Thioredoxin domain-containing protein</fullName>
    </recommendedName>
</protein>
<dbReference type="GO" id="GO:0008379">
    <property type="term" value="F:thioredoxin peroxidase activity"/>
    <property type="evidence" value="ECO:0007669"/>
    <property type="project" value="TreeGrafter"/>
</dbReference>
<evidence type="ECO:0000313" key="8">
    <source>
        <dbReference type="EMBL" id="BBL78534.1"/>
    </source>
</evidence>
<dbReference type="GO" id="GO:0034599">
    <property type="term" value="P:cellular response to oxidative stress"/>
    <property type="evidence" value="ECO:0007669"/>
    <property type="project" value="TreeGrafter"/>
</dbReference>
<dbReference type="PANTHER" id="PTHR42801">
    <property type="entry name" value="THIOREDOXIN-DEPENDENT PEROXIDE REDUCTASE"/>
    <property type="match status" value="1"/>
</dbReference>
<evidence type="ECO:0000256" key="1">
    <source>
        <dbReference type="ARBA" id="ARBA00022559"/>
    </source>
</evidence>
<dbReference type="AlphaFoldDB" id="A0A510HF23"/>
<dbReference type="OrthoDB" id="5296483at2"/>
<evidence type="ECO:0000256" key="5">
    <source>
        <dbReference type="ARBA" id="ARBA00023284"/>
    </source>
</evidence>
<keyword evidence="4" id="KW-1015">Disulfide bond</keyword>
<dbReference type="EMBL" id="AP019791">
    <property type="protein sequence ID" value="BBL78534.1"/>
    <property type="molecule type" value="Genomic_DNA"/>
</dbReference>
<organism evidence="8 9">
    <name type="scientific">Rubrobacter xylanophilus</name>
    <dbReference type="NCBI Taxonomy" id="49319"/>
    <lineage>
        <taxon>Bacteria</taxon>
        <taxon>Bacillati</taxon>
        <taxon>Actinomycetota</taxon>
        <taxon>Rubrobacteria</taxon>
        <taxon>Rubrobacterales</taxon>
        <taxon>Rubrobacteraceae</taxon>
        <taxon>Rubrobacter</taxon>
    </lineage>
</organism>
<dbReference type="InterPro" id="IPR050924">
    <property type="entry name" value="Peroxiredoxin_BCP/PrxQ"/>
</dbReference>
<keyword evidence="2" id="KW-0049">Antioxidant</keyword>
<keyword evidence="9" id="KW-1185">Reference proteome</keyword>
<dbReference type="PROSITE" id="PS51352">
    <property type="entry name" value="THIOREDOXIN_2"/>
    <property type="match status" value="1"/>
</dbReference>
<dbReference type="InterPro" id="IPR013766">
    <property type="entry name" value="Thioredoxin_domain"/>
</dbReference>
<keyword evidence="1" id="KW-0575">Peroxidase</keyword>
<evidence type="ECO:0000313" key="9">
    <source>
        <dbReference type="Proteomes" id="UP000318065"/>
    </source>
</evidence>
<keyword evidence="3" id="KW-0560">Oxidoreductase</keyword>
<evidence type="ECO:0000256" key="3">
    <source>
        <dbReference type="ARBA" id="ARBA00023002"/>
    </source>
</evidence>
<evidence type="ECO:0000256" key="6">
    <source>
        <dbReference type="SAM" id="MobiDB-lite"/>
    </source>
</evidence>
<evidence type="ECO:0000259" key="7">
    <source>
        <dbReference type="PROSITE" id="PS51352"/>
    </source>
</evidence>
<evidence type="ECO:0000256" key="2">
    <source>
        <dbReference type="ARBA" id="ARBA00022862"/>
    </source>
</evidence>
<reference evidence="8" key="1">
    <citation type="journal article" date="2019" name="Microbiol. Resour. Announc.">
        <title>Complete Genome Sequence of Rubrobacter xylanophilus Strain AA3-22, Isolated from Arima Onsen in Japan.</title>
        <authorList>
            <person name="Tomariguchi N."/>
            <person name="Miyazaki K."/>
        </authorList>
    </citation>
    <scope>NUCLEOTIDE SEQUENCE [LARGE SCALE GENOMIC DNA]</scope>
    <source>
        <strain evidence="8">AA3-22</strain>
    </source>
</reference>
<proteinExistence type="predicted"/>
<dbReference type="InterPro" id="IPR036249">
    <property type="entry name" value="Thioredoxin-like_sf"/>
</dbReference>
<dbReference type="Pfam" id="PF08534">
    <property type="entry name" value="Redoxin"/>
    <property type="match status" value="1"/>
</dbReference>
<dbReference type="GO" id="GO:0045454">
    <property type="term" value="P:cell redox homeostasis"/>
    <property type="evidence" value="ECO:0007669"/>
    <property type="project" value="TreeGrafter"/>
</dbReference>
<gene>
    <name evidence="8" type="ORF">RxyAA322_03880</name>
</gene>
<dbReference type="CDD" id="cd03017">
    <property type="entry name" value="PRX_BCP"/>
    <property type="match status" value="1"/>
</dbReference>
<dbReference type="Proteomes" id="UP000318065">
    <property type="component" value="Chromosome"/>
</dbReference>
<feature type="domain" description="Thioredoxin" evidence="7">
    <location>
        <begin position="23"/>
        <end position="187"/>
    </location>
</feature>
<dbReference type="PANTHER" id="PTHR42801:SF21">
    <property type="entry name" value="BCPB PROTEIN"/>
    <property type="match status" value="1"/>
</dbReference>
<accession>A0A510HF23</accession>
<dbReference type="RefSeq" id="WP_143526665.1">
    <property type="nucleotide sequence ID" value="NZ_AP019791.1"/>
</dbReference>
<dbReference type="InterPro" id="IPR013740">
    <property type="entry name" value="Redoxin"/>
</dbReference>
<keyword evidence="5" id="KW-0676">Redox-active center</keyword>
<name>A0A510HF23_9ACTN</name>
<feature type="region of interest" description="Disordered" evidence="6">
    <location>
        <begin position="1"/>
        <end position="22"/>
    </location>
</feature>
<evidence type="ECO:0000256" key="4">
    <source>
        <dbReference type="ARBA" id="ARBA00023157"/>
    </source>
</evidence>
<dbReference type="GO" id="GO:0005737">
    <property type="term" value="C:cytoplasm"/>
    <property type="evidence" value="ECO:0007669"/>
    <property type="project" value="TreeGrafter"/>
</dbReference>
<sequence>MPADFLDLPENLPVPEDDGACDRLPGARVPPIALPATSGERVDLSSLPGTTVVYCYPMTGRPGTPLPEGWDGIPGARGCTPESCGFRDRHAELTALGARLFGMSTQSTDYQREAKERLGLPFELLSDEGLGFCRAIGLPTFEVEGMVLVKRLTLVVRDGGIEHVFYPVFPPDTHAAEVVGWLRGRGTSRKGER</sequence>
<dbReference type="SUPFAM" id="SSF52833">
    <property type="entry name" value="Thioredoxin-like"/>
    <property type="match status" value="1"/>
</dbReference>